<dbReference type="EMBL" id="QURN01000019">
    <property type="protein sequence ID" value="RFC64614.1"/>
    <property type="molecule type" value="Genomic_DNA"/>
</dbReference>
<organism evidence="1 2">
    <name type="scientific">Mesorhizobium denitrificans</name>
    <dbReference type="NCBI Taxonomy" id="2294114"/>
    <lineage>
        <taxon>Bacteria</taxon>
        <taxon>Pseudomonadati</taxon>
        <taxon>Pseudomonadota</taxon>
        <taxon>Alphaproteobacteria</taxon>
        <taxon>Hyphomicrobiales</taxon>
        <taxon>Phyllobacteriaceae</taxon>
        <taxon>Mesorhizobium</taxon>
    </lineage>
</organism>
<dbReference type="AlphaFoldDB" id="A0A371X6F2"/>
<proteinExistence type="predicted"/>
<name>A0A371X6F2_9HYPH</name>
<evidence type="ECO:0000313" key="2">
    <source>
        <dbReference type="Proteomes" id="UP000262379"/>
    </source>
</evidence>
<reference evidence="2" key="1">
    <citation type="submission" date="2018-08" db="EMBL/GenBank/DDBJ databases">
        <authorList>
            <person name="Im W.T."/>
        </authorList>
    </citation>
    <scope>NUCLEOTIDE SEQUENCE [LARGE SCALE GENOMIC DNA]</scope>
    <source>
        <strain evidence="2">LA-28</strain>
    </source>
</reference>
<keyword evidence="2" id="KW-1185">Reference proteome</keyword>
<sequence length="77" mass="8687">MPKVVIKYRRTKTIVEEGIVEIEVDSEVEKTLREGKNMEAWATFTMVQQVPAWTPAPIQKPTQIDFTATIDGQPVNG</sequence>
<dbReference type="RefSeq" id="WP_116625535.1">
    <property type="nucleotide sequence ID" value="NZ_QURN01000019.1"/>
</dbReference>
<gene>
    <name evidence="1" type="ORF">DY251_19245</name>
</gene>
<accession>A0A371X6F2</accession>
<comment type="caution">
    <text evidence="1">The sequence shown here is derived from an EMBL/GenBank/DDBJ whole genome shotgun (WGS) entry which is preliminary data.</text>
</comment>
<dbReference type="Proteomes" id="UP000262379">
    <property type="component" value="Unassembled WGS sequence"/>
</dbReference>
<evidence type="ECO:0000313" key="1">
    <source>
        <dbReference type="EMBL" id="RFC64614.1"/>
    </source>
</evidence>
<protein>
    <submittedName>
        <fullName evidence="1">Uncharacterized protein</fullName>
    </submittedName>
</protein>